<protein>
    <recommendedName>
        <fullName evidence="5">Molybdenum cofactor biosynthesis protein F</fullName>
    </recommendedName>
</protein>
<comment type="caution">
    <text evidence="3">The sequence shown here is derived from an EMBL/GenBank/DDBJ whole genome shotgun (WGS) entry which is preliminary data.</text>
</comment>
<name>A0AAD4CCA0_ASPNN</name>
<dbReference type="EMBL" id="VCAU01000147">
    <property type="protein sequence ID" value="KAF9883791.1"/>
    <property type="molecule type" value="Genomic_DNA"/>
</dbReference>
<sequence length="272" mass="30672">MTGTTETPGYIPIAEWPTLETLAVGYSENLMVESKGLCTKRLDLVFGDTTRIAHYFVDDQMLKWEIMGNSSQEGDAMYKAFEVRPNIFFVDFYKPDHEEQVSLVLNLNTGQAVAGISGFHIKDGQTRTWTKFLDALIGGYDSVTPFQPTEDLIGKHVLYRYTPRDAYEHIYLNQGTFTWHCLGGTEKGLADTEPCKMLKLADQLYLLFWSEKVMPVESIVVVDLAQMRSTGRFFCWDPKPARRVQMLFGSYATVLAETDAATVVASSRQSAL</sequence>
<dbReference type="InterPro" id="IPR024724">
    <property type="entry name" value="MoaF_N"/>
</dbReference>
<dbReference type="Pfam" id="PF10703">
    <property type="entry name" value="MoaF"/>
    <property type="match status" value="1"/>
</dbReference>
<dbReference type="Gene3D" id="2.40.128.20">
    <property type="match status" value="1"/>
</dbReference>
<dbReference type="AlphaFoldDB" id="A0AAD4CCA0"/>
<reference evidence="3" key="2">
    <citation type="submission" date="2020-02" db="EMBL/GenBank/DDBJ databases">
        <authorList>
            <person name="Gilchrist C.L.M."/>
            <person name="Chooi Y.-H."/>
        </authorList>
    </citation>
    <scope>NUCLEOTIDE SEQUENCE</scope>
    <source>
        <strain evidence="3">MST-FP2251</strain>
    </source>
</reference>
<evidence type="ECO:0000259" key="1">
    <source>
        <dbReference type="Pfam" id="PF10703"/>
    </source>
</evidence>
<dbReference type="InterPro" id="IPR035348">
    <property type="entry name" value="MoaF_C"/>
</dbReference>
<gene>
    <name evidence="3" type="ORF">FE257_002775</name>
</gene>
<evidence type="ECO:0000259" key="2">
    <source>
        <dbReference type="Pfam" id="PF17409"/>
    </source>
</evidence>
<dbReference type="InterPro" id="IPR012674">
    <property type="entry name" value="Calycin"/>
</dbReference>
<keyword evidence="4" id="KW-1185">Reference proteome</keyword>
<evidence type="ECO:0008006" key="5">
    <source>
        <dbReference type="Google" id="ProtNLM"/>
    </source>
</evidence>
<dbReference type="Pfam" id="PF17409">
    <property type="entry name" value="MoaF_C"/>
    <property type="match status" value="1"/>
</dbReference>
<dbReference type="Proteomes" id="UP001194746">
    <property type="component" value="Unassembled WGS sequence"/>
</dbReference>
<feature type="domain" description="Molybdenum cofactor biosynthesis protein F N-terminal" evidence="1">
    <location>
        <begin position="15"/>
        <end position="120"/>
    </location>
</feature>
<evidence type="ECO:0000313" key="4">
    <source>
        <dbReference type="Proteomes" id="UP001194746"/>
    </source>
</evidence>
<evidence type="ECO:0000313" key="3">
    <source>
        <dbReference type="EMBL" id="KAF9883791.1"/>
    </source>
</evidence>
<feature type="domain" description="MoaF C-terminal" evidence="2">
    <location>
        <begin position="147"/>
        <end position="258"/>
    </location>
</feature>
<reference evidence="3" key="1">
    <citation type="journal article" date="2019" name="Beilstein J. Org. Chem.">
        <title>Nanangenines: drimane sesquiterpenoids as the dominant metabolite cohort of a novel Australian fungus, Aspergillus nanangensis.</title>
        <authorList>
            <person name="Lacey H.J."/>
            <person name="Gilchrist C.L.M."/>
            <person name="Crombie A."/>
            <person name="Kalaitzis J.A."/>
            <person name="Vuong D."/>
            <person name="Rutledge P.J."/>
            <person name="Turner P."/>
            <person name="Pitt J.I."/>
            <person name="Lacey E."/>
            <person name="Chooi Y.H."/>
            <person name="Piggott A.M."/>
        </authorList>
    </citation>
    <scope>NUCLEOTIDE SEQUENCE</scope>
    <source>
        <strain evidence="3">MST-FP2251</strain>
    </source>
</reference>
<accession>A0AAD4CCA0</accession>
<proteinExistence type="predicted"/>
<organism evidence="3 4">
    <name type="scientific">Aspergillus nanangensis</name>
    <dbReference type="NCBI Taxonomy" id="2582783"/>
    <lineage>
        <taxon>Eukaryota</taxon>
        <taxon>Fungi</taxon>
        <taxon>Dikarya</taxon>
        <taxon>Ascomycota</taxon>
        <taxon>Pezizomycotina</taxon>
        <taxon>Eurotiomycetes</taxon>
        <taxon>Eurotiomycetidae</taxon>
        <taxon>Eurotiales</taxon>
        <taxon>Aspergillaceae</taxon>
        <taxon>Aspergillus</taxon>
        <taxon>Aspergillus subgen. Circumdati</taxon>
    </lineage>
</organism>